<proteinExistence type="predicted"/>
<dbReference type="Proteomes" id="UP000568888">
    <property type="component" value="Unassembled WGS sequence"/>
</dbReference>
<comment type="caution">
    <text evidence="1">The sequence shown here is derived from an EMBL/GenBank/DDBJ whole genome shotgun (WGS) entry which is preliminary data.</text>
</comment>
<sequence>MAPRRSTMFLGTLAALLLGLAGMLLHARAEEQVARQALARNAARVRQLRLTDLCLCTEASYTRHPTLTDFATPFQDAPMSWEHFPTGAVIQPPPHLVTRHGTHD</sequence>
<dbReference type="AlphaFoldDB" id="A0A6V8MSM8"/>
<reference evidence="2" key="1">
    <citation type="submission" date="2020-06" db="EMBL/GenBank/DDBJ databases">
        <title>Draft genomic sequecing of Geomonas sp. Red736.</title>
        <authorList>
            <person name="Itoh H."/>
            <person name="Xu Z.X."/>
            <person name="Ushijima N."/>
            <person name="Masuda Y."/>
            <person name="Shiratori Y."/>
            <person name="Senoo K."/>
        </authorList>
    </citation>
    <scope>NUCLEOTIDE SEQUENCE [LARGE SCALE GENOMIC DNA]</scope>
    <source>
        <strain evidence="2">Red736</strain>
    </source>
</reference>
<protein>
    <submittedName>
        <fullName evidence="1">Uncharacterized protein</fullName>
    </submittedName>
</protein>
<gene>
    <name evidence="1" type="ORF">GMPD_08030</name>
</gene>
<name>A0A6V8MSM8_9BACT</name>
<dbReference type="EMBL" id="BLXY01000001">
    <property type="protein sequence ID" value="GFO62884.1"/>
    <property type="molecule type" value="Genomic_DNA"/>
</dbReference>
<organism evidence="1 2">
    <name type="scientific">Geomonas paludis</name>
    <dbReference type="NCBI Taxonomy" id="2740185"/>
    <lineage>
        <taxon>Bacteria</taxon>
        <taxon>Pseudomonadati</taxon>
        <taxon>Thermodesulfobacteriota</taxon>
        <taxon>Desulfuromonadia</taxon>
        <taxon>Geobacterales</taxon>
        <taxon>Geobacteraceae</taxon>
        <taxon>Geomonas</taxon>
    </lineage>
</organism>
<evidence type="ECO:0000313" key="2">
    <source>
        <dbReference type="Proteomes" id="UP000568888"/>
    </source>
</evidence>
<evidence type="ECO:0000313" key="1">
    <source>
        <dbReference type="EMBL" id="GFO62884.1"/>
    </source>
</evidence>
<accession>A0A6V8MSM8</accession>